<name>A0A1F6BCY0_9BACT</name>
<comment type="function">
    <text evidence="1">Could be involved in insertion of integral membrane proteins into the membrane.</text>
</comment>
<sequence>MKKLALFLIRFYQKYLSFDSGFFHSIFHVRVCRFTPSCSEYAYQAIERYGILYGSWIGLKRIIRCGPWTKGGADPLPI</sequence>
<comment type="subcellular location">
    <subcellularLocation>
        <location evidence="1">Cell membrane</location>
        <topology evidence="1">Peripheral membrane protein</topology>
        <orientation evidence="1">Cytoplasmic side</orientation>
    </subcellularLocation>
</comment>
<gene>
    <name evidence="2" type="ORF">A2363_05330</name>
</gene>
<comment type="similarity">
    <text evidence="1">Belongs to the UPF0161 family.</text>
</comment>
<dbReference type="PANTHER" id="PTHR33383">
    <property type="entry name" value="MEMBRANE PROTEIN INSERTION EFFICIENCY FACTOR-RELATED"/>
    <property type="match status" value="1"/>
</dbReference>
<dbReference type="GO" id="GO:0005886">
    <property type="term" value="C:plasma membrane"/>
    <property type="evidence" value="ECO:0007669"/>
    <property type="project" value="UniProtKB-SubCell"/>
</dbReference>
<dbReference type="HAMAP" id="MF_00386">
    <property type="entry name" value="UPF0161_YidD"/>
    <property type="match status" value="1"/>
</dbReference>
<dbReference type="AlphaFoldDB" id="A0A1F6BCY0"/>
<dbReference type="PANTHER" id="PTHR33383:SF1">
    <property type="entry name" value="MEMBRANE PROTEIN INSERTION EFFICIENCY FACTOR-RELATED"/>
    <property type="match status" value="1"/>
</dbReference>
<keyword evidence="1" id="KW-0472">Membrane</keyword>
<dbReference type="STRING" id="1798401.A2363_05330"/>
<dbReference type="Proteomes" id="UP000176186">
    <property type="component" value="Unassembled WGS sequence"/>
</dbReference>
<dbReference type="SMART" id="SM01234">
    <property type="entry name" value="Haemolytic"/>
    <property type="match status" value="1"/>
</dbReference>
<dbReference type="EMBL" id="MFKE01000021">
    <property type="protein sequence ID" value="OGG34811.1"/>
    <property type="molecule type" value="Genomic_DNA"/>
</dbReference>
<comment type="caution">
    <text evidence="2">The sequence shown here is derived from an EMBL/GenBank/DDBJ whole genome shotgun (WGS) entry which is preliminary data.</text>
</comment>
<protein>
    <recommendedName>
        <fullName evidence="1">Putative membrane protein insertion efficiency factor</fullName>
    </recommendedName>
</protein>
<keyword evidence="1" id="KW-1003">Cell membrane</keyword>
<dbReference type="InterPro" id="IPR002696">
    <property type="entry name" value="Membr_insert_effic_factor_YidD"/>
</dbReference>
<organism evidence="2 3">
    <name type="scientific">Candidatus Gottesmanbacteria bacterium RIFOXYB1_FULL_47_11</name>
    <dbReference type="NCBI Taxonomy" id="1798401"/>
    <lineage>
        <taxon>Bacteria</taxon>
        <taxon>Candidatus Gottesmaniibacteriota</taxon>
    </lineage>
</organism>
<proteinExistence type="inferred from homology"/>
<reference evidence="2 3" key="1">
    <citation type="journal article" date="2016" name="Nat. Commun.">
        <title>Thousands of microbial genomes shed light on interconnected biogeochemical processes in an aquifer system.</title>
        <authorList>
            <person name="Anantharaman K."/>
            <person name="Brown C.T."/>
            <person name="Hug L.A."/>
            <person name="Sharon I."/>
            <person name="Castelle C.J."/>
            <person name="Probst A.J."/>
            <person name="Thomas B.C."/>
            <person name="Singh A."/>
            <person name="Wilkins M.J."/>
            <person name="Karaoz U."/>
            <person name="Brodie E.L."/>
            <person name="Williams K.H."/>
            <person name="Hubbard S.S."/>
            <person name="Banfield J.F."/>
        </authorList>
    </citation>
    <scope>NUCLEOTIDE SEQUENCE [LARGE SCALE GENOMIC DNA]</scope>
</reference>
<dbReference type="Pfam" id="PF01809">
    <property type="entry name" value="YidD"/>
    <property type="match status" value="1"/>
</dbReference>
<evidence type="ECO:0000313" key="3">
    <source>
        <dbReference type="Proteomes" id="UP000176186"/>
    </source>
</evidence>
<evidence type="ECO:0000313" key="2">
    <source>
        <dbReference type="EMBL" id="OGG34811.1"/>
    </source>
</evidence>
<evidence type="ECO:0000256" key="1">
    <source>
        <dbReference type="HAMAP-Rule" id="MF_00386"/>
    </source>
</evidence>
<dbReference type="NCBIfam" id="TIGR00278">
    <property type="entry name" value="membrane protein insertion efficiency factor YidD"/>
    <property type="match status" value="1"/>
</dbReference>
<accession>A0A1F6BCY0</accession>